<protein>
    <submittedName>
        <fullName evidence="3">VanZ family protein</fullName>
    </submittedName>
</protein>
<feature type="transmembrane region" description="Helical" evidence="1">
    <location>
        <begin position="120"/>
        <end position="142"/>
    </location>
</feature>
<keyword evidence="1" id="KW-0812">Transmembrane</keyword>
<reference evidence="3 4" key="1">
    <citation type="submission" date="2017-09" db="EMBL/GenBank/DDBJ databases">
        <title>Large-scale bioinformatics analysis of Bacillus genomes uncovers conserved roles of natural products in bacterial physiology.</title>
        <authorList>
            <consortium name="Agbiome Team Llc"/>
            <person name="Bleich R.M."/>
            <person name="Grubbs K.J."/>
            <person name="Santa Maria K.C."/>
            <person name="Allen S.E."/>
            <person name="Farag S."/>
            <person name="Shank E.A."/>
            <person name="Bowers A."/>
        </authorList>
    </citation>
    <scope>NUCLEOTIDE SEQUENCE [LARGE SCALE GENOMIC DNA]</scope>
    <source>
        <strain evidence="3 4">AFS098222</strain>
    </source>
</reference>
<feature type="transmembrane region" description="Helical" evidence="1">
    <location>
        <begin position="148"/>
        <end position="170"/>
    </location>
</feature>
<evidence type="ECO:0000313" key="4">
    <source>
        <dbReference type="Proteomes" id="UP000220111"/>
    </source>
</evidence>
<dbReference type="PANTHER" id="PTHR36834:SF1">
    <property type="entry name" value="INTEGRAL MEMBRANE PROTEIN"/>
    <property type="match status" value="1"/>
</dbReference>
<dbReference type="EMBL" id="NVPQ01000101">
    <property type="protein sequence ID" value="PDY36708.1"/>
    <property type="molecule type" value="Genomic_DNA"/>
</dbReference>
<proteinExistence type="predicted"/>
<feature type="transmembrane region" description="Helical" evidence="1">
    <location>
        <begin position="86"/>
        <end position="108"/>
    </location>
</feature>
<evidence type="ECO:0000256" key="1">
    <source>
        <dbReference type="SAM" id="Phobius"/>
    </source>
</evidence>
<comment type="caution">
    <text evidence="3">The sequence shown here is derived from an EMBL/GenBank/DDBJ whole genome shotgun (WGS) entry which is preliminary data.</text>
</comment>
<dbReference type="InterPro" id="IPR006976">
    <property type="entry name" value="VanZ-like"/>
</dbReference>
<feature type="transmembrane region" description="Helical" evidence="1">
    <location>
        <begin position="38"/>
        <end position="59"/>
    </location>
</feature>
<accession>A0A2A7BL68</accession>
<dbReference type="Pfam" id="PF04892">
    <property type="entry name" value="VanZ"/>
    <property type="match status" value="1"/>
</dbReference>
<dbReference type="Proteomes" id="UP000220111">
    <property type="component" value="Unassembled WGS sequence"/>
</dbReference>
<name>A0A2A7BL68_9BACI</name>
<sequence length="182" mass="21018">MIINFKLPALLLIIIWVIYKVIYYSLNKNRFKLHKELLSTSCFIYVVGVISVTIFPLAIGLQESFPTRHNYIPFASINELLHNSYFIVPLRNIGGNILLFIPFGILIPMKFKKINKGLKIVLLGLLSSLTIECIQLGLTFRSFDIDDIILNSFGVYIGFLIYKWVTLIFINKQSHKKIHQEL</sequence>
<gene>
    <name evidence="3" type="ORF">COO17_24615</name>
</gene>
<evidence type="ECO:0000313" key="3">
    <source>
        <dbReference type="EMBL" id="PDY36708.1"/>
    </source>
</evidence>
<dbReference type="PANTHER" id="PTHR36834">
    <property type="entry name" value="MEMBRANE PROTEIN-RELATED"/>
    <property type="match status" value="1"/>
</dbReference>
<keyword evidence="1" id="KW-0472">Membrane</keyword>
<evidence type="ECO:0000259" key="2">
    <source>
        <dbReference type="Pfam" id="PF04892"/>
    </source>
</evidence>
<dbReference type="RefSeq" id="WP_097816025.1">
    <property type="nucleotide sequence ID" value="NZ_NVPQ01000101.1"/>
</dbReference>
<organism evidence="3 4">
    <name type="scientific">Bacillus wiedmannii</name>
    <dbReference type="NCBI Taxonomy" id="1890302"/>
    <lineage>
        <taxon>Bacteria</taxon>
        <taxon>Bacillati</taxon>
        <taxon>Bacillota</taxon>
        <taxon>Bacilli</taxon>
        <taxon>Bacillales</taxon>
        <taxon>Bacillaceae</taxon>
        <taxon>Bacillus</taxon>
        <taxon>Bacillus cereus group</taxon>
    </lineage>
</organism>
<keyword evidence="1" id="KW-1133">Transmembrane helix</keyword>
<dbReference type="InterPro" id="IPR053150">
    <property type="entry name" value="Teicoplanin_resist-assoc"/>
</dbReference>
<feature type="transmembrane region" description="Helical" evidence="1">
    <location>
        <begin position="6"/>
        <end position="26"/>
    </location>
</feature>
<feature type="domain" description="VanZ-like" evidence="2">
    <location>
        <begin position="43"/>
        <end position="165"/>
    </location>
</feature>
<dbReference type="AlphaFoldDB" id="A0A2A7BL68"/>